<evidence type="ECO:0000313" key="2">
    <source>
        <dbReference type="Proteomes" id="UP001159405"/>
    </source>
</evidence>
<sequence length="135" mass="15611">MCRMLFKILIVGNRLAGTLKLYPSSLRKLLQPLHHLWGPYSTTVLLRDSGPLSGKWTPRALRIVYNTHSVEYSNLLNRANLPSLQNRRLQDLATLMYKVKYGLVPSNVVDIFSVKLSKYDLRNMDFHLPRFNGVR</sequence>
<proteinExistence type="predicted"/>
<organism evidence="1 2">
    <name type="scientific">Porites lobata</name>
    <dbReference type="NCBI Taxonomy" id="104759"/>
    <lineage>
        <taxon>Eukaryota</taxon>
        <taxon>Metazoa</taxon>
        <taxon>Cnidaria</taxon>
        <taxon>Anthozoa</taxon>
        <taxon>Hexacorallia</taxon>
        <taxon>Scleractinia</taxon>
        <taxon>Fungiina</taxon>
        <taxon>Poritidae</taxon>
        <taxon>Porites</taxon>
    </lineage>
</organism>
<gene>
    <name evidence="1" type="ORF">PLOB_00008299</name>
</gene>
<protein>
    <submittedName>
        <fullName evidence="1">Uncharacterized protein</fullName>
    </submittedName>
</protein>
<evidence type="ECO:0000313" key="1">
    <source>
        <dbReference type="EMBL" id="CAH3046012.1"/>
    </source>
</evidence>
<accession>A0ABN8N9L9</accession>
<comment type="caution">
    <text evidence="1">The sequence shown here is derived from an EMBL/GenBank/DDBJ whole genome shotgun (WGS) entry which is preliminary data.</text>
</comment>
<reference evidence="1 2" key="1">
    <citation type="submission" date="2022-05" db="EMBL/GenBank/DDBJ databases">
        <authorList>
            <consortium name="Genoscope - CEA"/>
            <person name="William W."/>
        </authorList>
    </citation>
    <scope>NUCLEOTIDE SEQUENCE [LARGE SCALE GENOMIC DNA]</scope>
</reference>
<name>A0ABN8N9L9_9CNID</name>
<keyword evidence="2" id="KW-1185">Reference proteome</keyword>
<dbReference type="Proteomes" id="UP001159405">
    <property type="component" value="Unassembled WGS sequence"/>
</dbReference>
<dbReference type="EMBL" id="CALNXK010000014">
    <property type="protein sequence ID" value="CAH3046012.1"/>
    <property type="molecule type" value="Genomic_DNA"/>
</dbReference>